<name>A0A552JXZ5_9CHRO</name>
<organism evidence="1 2">
    <name type="scientific">Microcystis wesenbergii Mw_QC_S_20081001_S30D</name>
    <dbReference type="NCBI Taxonomy" id="2486245"/>
    <lineage>
        <taxon>Bacteria</taxon>
        <taxon>Bacillati</taxon>
        <taxon>Cyanobacteriota</taxon>
        <taxon>Cyanophyceae</taxon>
        <taxon>Oscillatoriophycideae</taxon>
        <taxon>Chroococcales</taxon>
        <taxon>Microcystaceae</taxon>
        <taxon>Microcystis</taxon>
    </lineage>
</organism>
<dbReference type="AlphaFoldDB" id="A0A552JXZ5"/>
<reference evidence="1 2" key="1">
    <citation type="submission" date="2019-01" db="EMBL/GenBank/DDBJ databases">
        <title>Coherence of Microcystis species and biogeography revealed through population genomics.</title>
        <authorList>
            <person name="Perez-Carrascal O.M."/>
            <person name="Terrat Y."/>
            <person name="Giani A."/>
            <person name="Fortin N."/>
            <person name="Tromas N."/>
            <person name="Shapiro B.J."/>
        </authorList>
    </citation>
    <scope>NUCLEOTIDE SEQUENCE [LARGE SCALE GENOMIC DNA]</scope>
    <source>
        <strain evidence="1">Mw_QC_S_20081001_S30D</strain>
    </source>
</reference>
<evidence type="ECO:0000313" key="1">
    <source>
        <dbReference type="EMBL" id="TRV00375.1"/>
    </source>
</evidence>
<evidence type="ECO:0000313" key="2">
    <source>
        <dbReference type="Proteomes" id="UP000320523"/>
    </source>
</evidence>
<sequence length="91" mass="10659">MTTAFISKTIIVYRPQTTYFILTCRASDCQYFSEHRSSYIEPVEMCRNVVLRVTEPVEVLFYTGRGFIPSLKARVFTPTFKINRILPEKEL</sequence>
<accession>A0A552JXZ5</accession>
<protein>
    <submittedName>
        <fullName evidence="1">Uncharacterized protein</fullName>
    </submittedName>
</protein>
<proteinExistence type="predicted"/>
<gene>
    <name evidence="1" type="ORF">EWV75_03105</name>
</gene>
<dbReference type="EMBL" id="SFAT01000037">
    <property type="protein sequence ID" value="TRV00375.1"/>
    <property type="molecule type" value="Genomic_DNA"/>
</dbReference>
<comment type="caution">
    <text evidence="1">The sequence shown here is derived from an EMBL/GenBank/DDBJ whole genome shotgun (WGS) entry which is preliminary data.</text>
</comment>
<dbReference type="Proteomes" id="UP000320523">
    <property type="component" value="Unassembled WGS sequence"/>
</dbReference>